<dbReference type="EMBL" id="LABZ01000168">
    <property type="protein sequence ID" value="KMO35216.1"/>
    <property type="molecule type" value="Genomic_DNA"/>
</dbReference>
<accession>A0A0J6V8B8</accession>
<dbReference type="OrthoDB" id="7999094at2"/>
<dbReference type="RefSeq" id="WP_048453084.1">
    <property type="nucleotide sequence ID" value="NZ_JBNNPJ010000029.1"/>
</dbReference>
<feature type="compositionally biased region" description="Basic and acidic residues" evidence="1">
    <location>
        <begin position="48"/>
        <end position="57"/>
    </location>
</feature>
<sequence length="67" mass="7566">MIKPLMSAAVCAACLLSVTPVFAAENTIPQGRRDEMSQKYTENQIKQQNKENREANRNVDSLITNRK</sequence>
<evidence type="ECO:0000256" key="2">
    <source>
        <dbReference type="SAM" id="SignalP"/>
    </source>
</evidence>
<dbReference type="AlphaFoldDB" id="A0A0J6V8B8"/>
<name>A0A0J6V8B8_9HYPH</name>
<feature type="region of interest" description="Disordered" evidence="1">
    <location>
        <begin position="29"/>
        <end position="67"/>
    </location>
</feature>
<evidence type="ECO:0000313" key="3">
    <source>
        <dbReference type="EMBL" id="KMO35216.1"/>
    </source>
</evidence>
<keyword evidence="2" id="KW-0732">Signal</keyword>
<feature type="chain" id="PRO_5005282751" description="Lipoprotein" evidence="2">
    <location>
        <begin position="24"/>
        <end position="67"/>
    </location>
</feature>
<organism evidence="3 4">
    <name type="scientific">Methylobacterium tarhaniae</name>
    <dbReference type="NCBI Taxonomy" id="1187852"/>
    <lineage>
        <taxon>Bacteria</taxon>
        <taxon>Pseudomonadati</taxon>
        <taxon>Pseudomonadota</taxon>
        <taxon>Alphaproteobacteria</taxon>
        <taxon>Hyphomicrobiales</taxon>
        <taxon>Methylobacteriaceae</taxon>
        <taxon>Methylobacterium</taxon>
    </lineage>
</organism>
<keyword evidence="4" id="KW-1185">Reference proteome</keyword>
<evidence type="ECO:0000313" key="4">
    <source>
        <dbReference type="Proteomes" id="UP000036449"/>
    </source>
</evidence>
<reference evidence="3 4" key="1">
    <citation type="submission" date="2015-03" db="EMBL/GenBank/DDBJ databases">
        <title>Genome sequencing of Methylobacterium tarhaniae DSM 25844.</title>
        <authorList>
            <person name="Chaudhry V."/>
            <person name="Patil P.B."/>
        </authorList>
    </citation>
    <scope>NUCLEOTIDE SEQUENCE [LARGE SCALE GENOMIC DNA]</scope>
    <source>
        <strain evidence="3 4">DSM 25844</strain>
    </source>
</reference>
<proteinExistence type="predicted"/>
<dbReference type="PATRIC" id="fig|1187852.3.peg.1963"/>
<protein>
    <recommendedName>
        <fullName evidence="5">Lipoprotein</fullName>
    </recommendedName>
</protein>
<evidence type="ECO:0000256" key="1">
    <source>
        <dbReference type="SAM" id="MobiDB-lite"/>
    </source>
</evidence>
<evidence type="ECO:0008006" key="5">
    <source>
        <dbReference type="Google" id="ProtNLM"/>
    </source>
</evidence>
<feature type="signal peptide" evidence="2">
    <location>
        <begin position="1"/>
        <end position="23"/>
    </location>
</feature>
<dbReference type="Proteomes" id="UP000036449">
    <property type="component" value="Unassembled WGS sequence"/>
</dbReference>
<comment type="caution">
    <text evidence="3">The sequence shown here is derived from an EMBL/GenBank/DDBJ whole genome shotgun (WGS) entry which is preliminary data.</text>
</comment>
<feature type="compositionally biased region" description="Polar residues" evidence="1">
    <location>
        <begin position="38"/>
        <end position="47"/>
    </location>
</feature>
<gene>
    <name evidence="3" type="ORF">VQ03_22280</name>
</gene>
<feature type="compositionally biased region" description="Polar residues" evidence="1">
    <location>
        <begin position="58"/>
        <end position="67"/>
    </location>
</feature>